<dbReference type="Proteomes" id="UP000659496">
    <property type="component" value="Unassembled WGS sequence"/>
</dbReference>
<evidence type="ECO:0000313" key="2">
    <source>
        <dbReference type="Proteomes" id="UP000659496"/>
    </source>
</evidence>
<reference evidence="1 2" key="1">
    <citation type="submission" date="2020-08" db="EMBL/GenBank/DDBJ databases">
        <title>A Genomic Blueprint of the Chicken Gut Microbiome.</title>
        <authorList>
            <person name="Gilroy R."/>
            <person name="Ravi A."/>
            <person name="Getino M."/>
            <person name="Pursley I."/>
            <person name="Horton D.L."/>
            <person name="Alikhan N.-F."/>
            <person name="Baker D."/>
            <person name="Gharbi K."/>
            <person name="Hall N."/>
            <person name="Watson M."/>
            <person name="Adriaenssens E.M."/>
            <person name="Foster-Nyarko E."/>
            <person name="Jarju S."/>
            <person name="Secka A."/>
            <person name="Antonio M."/>
            <person name="Oren A."/>
            <person name="Chaudhuri R."/>
            <person name="La Ragione R.M."/>
            <person name="Hildebrand F."/>
            <person name="Pallen M.J."/>
        </authorList>
    </citation>
    <scope>NUCLEOTIDE SEQUENCE [LARGE SCALE GENOMIC DNA]</scope>
    <source>
        <strain evidence="1 2">Sa3CUA8</strain>
    </source>
</reference>
<dbReference type="PANTHER" id="PTHR34387">
    <property type="entry name" value="SLR1258 PROTEIN"/>
    <property type="match status" value="1"/>
</dbReference>
<dbReference type="Pfam" id="PF04402">
    <property type="entry name" value="SIMPL"/>
    <property type="match status" value="1"/>
</dbReference>
<dbReference type="EMBL" id="JACSQY010000003">
    <property type="protein sequence ID" value="MBD7907809.1"/>
    <property type="molecule type" value="Genomic_DNA"/>
</dbReference>
<accession>A0ABR8PIA1</accession>
<protein>
    <submittedName>
        <fullName evidence="1">SIMPL domain-containing protein</fullName>
    </submittedName>
</protein>
<dbReference type="PANTHER" id="PTHR34387:SF1">
    <property type="entry name" value="PERIPLASMIC IMMUNOGENIC PROTEIN"/>
    <property type="match status" value="1"/>
</dbReference>
<comment type="caution">
    <text evidence="1">The sequence shown here is derived from an EMBL/GenBank/DDBJ whole genome shotgun (WGS) entry which is preliminary data.</text>
</comment>
<dbReference type="RefSeq" id="WP_191688966.1">
    <property type="nucleotide sequence ID" value="NZ_JACSQY010000003.1"/>
</dbReference>
<gene>
    <name evidence="1" type="ORF">H9659_05670</name>
</gene>
<dbReference type="Gene3D" id="3.30.110.170">
    <property type="entry name" value="Protein of unknown function (DUF541), domain 1"/>
    <property type="match status" value="1"/>
</dbReference>
<organism evidence="1 2">
    <name type="scientific">Sporosarcina gallistercoris</name>
    <dbReference type="NCBI Taxonomy" id="2762245"/>
    <lineage>
        <taxon>Bacteria</taxon>
        <taxon>Bacillati</taxon>
        <taxon>Bacillota</taxon>
        <taxon>Bacilli</taxon>
        <taxon>Bacillales</taxon>
        <taxon>Caryophanaceae</taxon>
        <taxon>Sporosarcina</taxon>
    </lineage>
</organism>
<sequence>MSMQQSQTMVVTGTGSVTGKPDLVTIQLGITTHAEQLADAQAENTKRSQSVVSRLSTLGVQENDIQTSSYTVSPQYDYIDGQQRFRDYEVHHQLRVTSRTVSNIGEIIDAAVLSGATEVSSIQFGIEQITDLYEHALSKAVENAKAHAQALALAAEVVLNHVPVTIQESLQSDAGPFAVQMGKMAASPRIEPGTLEIGATVTVTYSYR</sequence>
<proteinExistence type="predicted"/>
<evidence type="ECO:0000313" key="1">
    <source>
        <dbReference type="EMBL" id="MBD7907809.1"/>
    </source>
</evidence>
<dbReference type="InterPro" id="IPR007497">
    <property type="entry name" value="SIMPL/DUF541"/>
</dbReference>
<name>A0ABR8PIA1_9BACL</name>
<keyword evidence="2" id="KW-1185">Reference proteome</keyword>
<dbReference type="InterPro" id="IPR052022">
    <property type="entry name" value="26kDa_periplasmic_antigen"/>
</dbReference>
<dbReference type="Gene3D" id="3.30.70.2970">
    <property type="entry name" value="Protein of unknown function (DUF541), domain 2"/>
    <property type="match status" value="1"/>
</dbReference>